<accession>F0NYG4</accession>
<gene>
    <name evidence="2" type="ordered locus">Weevi_0364</name>
</gene>
<dbReference type="OrthoDB" id="1405967at2"/>
<feature type="chain" id="PRO_5003253603" description="Transporter" evidence="1">
    <location>
        <begin position="23"/>
        <end position="317"/>
    </location>
</feature>
<dbReference type="HOGENOM" id="CLU_070589_0_0_10"/>
<dbReference type="KEGG" id="wvi:Weevi_0364"/>
<evidence type="ECO:0000313" key="3">
    <source>
        <dbReference type="Proteomes" id="UP000008641"/>
    </source>
</evidence>
<evidence type="ECO:0000256" key="1">
    <source>
        <dbReference type="SAM" id="SignalP"/>
    </source>
</evidence>
<dbReference type="Proteomes" id="UP000008641">
    <property type="component" value="Chromosome"/>
</dbReference>
<dbReference type="AlphaFoldDB" id="F0NYG4"/>
<dbReference type="RefSeq" id="WP_013597476.1">
    <property type="nucleotide sequence ID" value="NC_015144.1"/>
</dbReference>
<name>F0NYG4_WEEVC</name>
<feature type="signal peptide" evidence="1">
    <location>
        <begin position="1"/>
        <end position="22"/>
    </location>
</feature>
<evidence type="ECO:0008006" key="4">
    <source>
        <dbReference type="Google" id="ProtNLM"/>
    </source>
</evidence>
<evidence type="ECO:0000313" key="2">
    <source>
        <dbReference type="EMBL" id="ADX67084.1"/>
    </source>
</evidence>
<sequence>MTRIQIKNIFFILFLSSSVSWANHLERSSVENFSPPEEDCDACGCTTSAMSNGIESLMTNKFIGVRYLYQHYRAQEDAFSKELSQKQNFQTTLLWMRYPISDRIEVAAALPYHFHEKKGKNNDKISGFGDMNVTGIVHVLKPKIDEETKVQHRISLASGLKIPIAKFDEQSAETTNPSFQLGTGSWDTQLAMHYHLQYEKNAMQLITDYTIKSSNKKKYRFGNQWNQLVQIQRFFPTETGGINAKIGFQNELYEANRQFGEKLPKTKGDLQLMKYAVEASYQRINLGVEFYQVLSSNLNSKEVEAKHRVGFFVNYSL</sequence>
<reference evidence="3" key="2">
    <citation type="journal article" date="2011" name="Stand. Genomic Sci.">
        <title>Complete genome sequence of Weeksella virosa type strain (9751T).</title>
        <authorList>
            <person name="Lang E."/>
            <person name="Teshima H."/>
            <person name="Lucas S."/>
            <person name="Lapidus A."/>
            <person name="Hammon N."/>
            <person name="Deshpande S."/>
            <person name="Nolan M."/>
            <person name="Cheng J."/>
            <person name="Pitluck S."/>
            <person name="Liolios K."/>
            <person name="Pagani I."/>
            <person name="Mikhailova N."/>
            <person name="Ivanova N."/>
            <person name="Mavromatis K."/>
            <person name="Pati A."/>
            <person name="Tapia R."/>
            <person name="Han C."/>
            <person name="Goodwin L."/>
            <person name="Chen A."/>
            <person name="Palaniappan K."/>
            <person name="Land M."/>
            <person name="Hauser L."/>
            <person name="Chang Y."/>
            <person name="Jeffries C."/>
            <person name="Brambilla E."/>
            <person name="Kopitz M."/>
            <person name="Rohde M."/>
            <person name="Goker M."/>
            <person name="Tindall B."/>
            <person name="Detter J."/>
            <person name="Woyke T."/>
            <person name="Bristow J."/>
            <person name="Eisen J."/>
            <person name="Markowitz V."/>
            <person name="Hugenholtz P."/>
            <person name="Klenk H."/>
            <person name="Kyrpides N."/>
        </authorList>
    </citation>
    <scope>NUCLEOTIDE SEQUENCE [LARGE SCALE GENOMIC DNA]</scope>
    <source>
        <strain evidence="3">ATCC 43766 / DSM 16922 / JCM 21250 / NBRC 16016 / NCTC 11634 / CL345/78</strain>
    </source>
</reference>
<organism evidence="2 3">
    <name type="scientific">Weeksella virosa (strain ATCC 43766 / DSM 16922 / JCM 21250 / CCUG 30538 / CDC 9751 / IAM 14551 / NBRC 16016 / NCTC 11634 / CL345/78)</name>
    <dbReference type="NCBI Taxonomy" id="865938"/>
    <lineage>
        <taxon>Bacteria</taxon>
        <taxon>Pseudomonadati</taxon>
        <taxon>Bacteroidota</taxon>
        <taxon>Flavobacteriia</taxon>
        <taxon>Flavobacteriales</taxon>
        <taxon>Weeksellaceae</taxon>
        <taxon>Weeksella</taxon>
    </lineage>
</organism>
<keyword evidence="1" id="KW-0732">Signal</keyword>
<protein>
    <recommendedName>
        <fullName evidence="4">Transporter</fullName>
    </recommendedName>
</protein>
<dbReference type="eggNOG" id="COG4313">
    <property type="taxonomic scope" value="Bacteria"/>
</dbReference>
<dbReference type="EMBL" id="CP002455">
    <property type="protein sequence ID" value="ADX67084.1"/>
    <property type="molecule type" value="Genomic_DNA"/>
</dbReference>
<reference evidence="2 3" key="1">
    <citation type="journal article" date="2011" name="Stand. Genomic Sci.">
        <title>Complete genome sequence of Weeksella virosa type strain (9751).</title>
        <authorList>
            <person name="Lang E."/>
            <person name="Teshima H."/>
            <person name="Lucas S."/>
            <person name="Lapidus A."/>
            <person name="Hammon N."/>
            <person name="Deshpande S."/>
            <person name="Nolan M."/>
            <person name="Cheng J.F."/>
            <person name="Pitluck S."/>
            <person name="Liolios K."/>
            <person name="Pagani I."/>
            <person name="Mikhailova N."/>
            <person name="Ivanova N."/>
            <person name="Mavromatis K."/>
            <person name="Pati A."/>
            <person name="Tapia R."/>
            <person name="Han C."/>
            <person name="Goodwin L."/>
            <person name="Chen A."/>
            <person name="Palaniappan K."/>
            <person name="Land M."/>
            <person name="Hauser L."/>
            <person name="Chang Y.J."/>
            <person name="Jeffries C.D."/>
            <person name="Brambilla E.M."/>
            <person name="Kopitz M."/>
            <person name="Rohde M."/>
            <person name="Goker M."/>
            <person name="Tindall B.J."/>
            <person name="Detter J.C."/>
            <person name="Woyke T."/>
            <person name="Bristow J."/>
            <person name="Eisen J.A."/>
            <person name="Markowitz V."/>
            <person name="Hugenholtz P."/>
            <person name="Klenk H.P."/>
            <person name="Kyrpides N.C."/>
        </authorList>
    </citation>
    <scope>NUCLEOTIDE SEQUENCE [LARGE SCALE GENOMIC DNA]</scope>
    <source>
        <strain evidence="3">ATCC 43766 / DSM 16922 / JCM 21250 / NBRC 16016 / NCTC 11634 / CL345/78</strain>
    </source>
</reference>
<proteinExistence type="predicted"/>
<dbReference type="STRING" id="865938.Weevi_0364"/>
<keyword evidence="3" id="KW-1185">Reference proteome</keyword>